<organism evidence="2 3">
    <name type="scientific">Aspergillus heteromorphus CBS 117.55</name>
    <dbReference type="NCBI Taxonomy" id="1448321"/>
    <lineage>
        <taxon>Eukaryota</taxon>
        <taxon>Fungi</taxon>
        <taxon>Dikarya</taxon>
        <taxon>Ascomycota</taxon>
        <taxon>Pezizomycotina</taxon>
        <taxon>Eurotiomycetes</taxon>
        <taxon>Eurotiomycetidae</taxon>
        <taxon>Eurotiales</taxon>
        <taxon>Aspergillaceae</taxon>
        <taxon>Aspergillus</taxon>
        <taxon>Aspergillus subgen. Circumdati</taxon>
    </lineage>
</organism>
<keyword evidence="3" id="KW-1185">Reference proteome</keyword>
<dbReference type="AlphaFoldDB" id="A0A317WH42"/>
<dbReference type="RefSeq" id="XP_025400353.1">
    <property type="nucleotide sequence ID" value="XM_025547992.1"/>
</dbReference>
<dbReference type="OrthoDB" id="2922289at2759"/>
<dbReference type="STRING" id="1448321.A0A317WH42"/>
<feature type="compositionally biased region" description="Basic and acidic residues" evidence="1">
    <location>
        <begin position="52"/>
        <end position="65"/>
    </location>
</feature>
<feature type="region of interest" description="Disordered" evidence="1">
    <location>
        <begin position="42"/>
        <end position="65"/>
    </location>
</feature>
<reference evidence="2 3" key="1">
    <citation type="submission" date="2016-12" db="EMBL/GenBank/DDBJ databases">
        <title>The genomes of Aspergillus section Nigri reveals drivers in fungal speciation.</title>
        <authorList>
            <consortium name="DOE Joint Genome Institute"/>
            <person name="Vesth T.C."/>
            <person name="Nybo J."/>
            <person name="Theobald S."/>
            <person name="Brandl J."/>
            <person name="Frisvad J.C."/>
            <person name="Nielsen K.F."/>
            <person name="Lyhne E.K."/>
            <person name="Kogle M.E."/>
            <person name="Kuo A."/>
            <person name="Riley R."/>
            <person name="Clum A."/>
            <person name="Nolan M."/>
            <person name="Lipzen A."/>
            <person name="Salamov A."/>
            <person name="Henrissat B."/>
            <person name="Wiebenga A."/>
            <person name="De Vries R.P."/>
            <person name="Grigoriev I.V."/>
            <person name="Mortensen U.H."/>
            <person name="Andersen M.R."/>
            <person name="Baker S.E."/>
        </authorList>
    </citation>
    <scope>NUCLEOTIDE SEQUENCE [LARGE SCALE GENOMIC DNA]</scope>
    <source>
        <strain evidence="2 3">CBS 117.55</strain>
    </source>
</reference>
<dbReference type="EMBL" id="MSFL01000009">
    <property type="protein sequence ID" value="PWY85011.1"/>
    <property type="molecule type" value="Genomic_DNA"/>
</dbReference>
<dbReference type="GeneID" id="37070229"/>
<evidence type="ECO:0000313" key="3">
    <source>
        <dbReference type="Proteomes" id="UP000247233"/>
    </source>
</evidence>
<accession>A0A317WH42</accession>
<dbReference type="VEuPathDB" id="FungiDB:BO70DRAFT_428583"/>
<gene>
    <name evidence="2" type="ORF">BO70DRAFT_428583</name>
</gene>
<protein>
    <submittedName>
        <fullName evidence="2">Uncharacterized protein</fullName>
    </submittedName>
</protein>
<proteinExistence type="predicted"/>
<comment type="caution">
    <text evidence="2">The sequence shown here is derived from an EMBL/GenBank/DDBJ whole genome shotgun (WGS) entry which is preliminary data.</text>
</comment>
<dbReference type="PANTHER" id="PTHR40788:SF2">
    <property type="entry name" value="CLR5 DOMAIN-CONTAINING PROTEIN"/>
    <property type="match status" value="1"/>
</dbReference>
<name>A0A317WH42_9EURO</name>
<evidence type="ECO:0000256" key="1">
    <source>
        <dbReference type="SAM" id="MobiDB-lite"/>
    </source>
</evidence>
<sequence length="644" mass="73315">MELRPNHQFDPFGPEAAKYDDVSDEIDWSDPAAFFKAVGAGSGSSLPVPEMRSPEEVRQEARRRSDEVFTSYETLHAIAQRHEATIQKRWSKRTRQQRLKVLLNAWPKMPVIHRPDRGGPIYNGGTVHLKPESDVSGFESLGVMAAEAPYRGPAQFHLGRIESLLTTRASAAEDHLWAMREDPDYFARTILETKEHRQGMLKDLNGNIHTALRRGWEGIFWSRVIGTTVDAAYHELELFSELSSQAKKLVELQRKYANVISPSKPLPGEYLAALLRLSFYLDQGSKGPPNKLKVVVEKPGSKMNNVERHLCWLLHTLAEDGHYLFLAGMPLVVDELERLIESDKRAGELVSAYNTDVIGDLFILAQCLNQSNIYQPWARGFDTEFWNREDKFKEDYAKQTQSWARIRDTLKSAHSQSRTPPRAVKLGDPSDGRFTYPVEKCRTKDAERLFSQQRILQRTREWVKAEKWQPAKKAQNQISELDFYTSYQPISTVYSGISAKELDVAQPKAKIKTRGTPAPAPAHVEEAAALHQANPADDQPSFPVNARALKVFRAIFFNPAVMSTPGEVPWNDFLHAMTSVGFAAMKLYGSVWQFQPTKLDVERNIQFHEPHPRGKMRFTTARRVGRRLKRAYGWFGGMFVLDEK</sequence>
<evidence type="ECO:0000313" key="2">
    <source>
        <dbReference type="EMBL" id="PWY85011.1"/>
    </source>
</evidence>
<dbReference type="Proteomes" id="UP000247233">
    <property type="component" value="Unassembled WGS sequence"/>
</dbReference>
<dbReference type="PANTHER" id="PTHR40788">
    <property type="entry name" value="CLR5 DOMAIN-CONTAINING PROTEIN-RELATED"/>
    <property type="match status" value="1"/>
</dbReference>